<comment type="caution">
    <text evidence="1">The sequence shown here is derived from an EMBL/GenBank/DDBJ whole genome shotgun (WGS) entry which is preliminary data.</text>
</comment>
<reference evidence="1 2" key="1">
    <citation type="submission" date="2024-08" db="EMBL/GenBank/DDBJ databases">
        <title>Clostridium lapicellarii sp. nov., and Clostridium renhuaiense sp. nov., two species isolated from the mud in a fermentation cellar used for producing sauce-flavour Chinese liquors.</title>
        <authorList>
            <person name="Yang F."/>
            <person name="Wang H."/>
            <person name="Chen L.Q."/>
            <person name="Zhou N."/>
            <person name="Lu J.J."/>
            <person name="Pu X.X."/>
            <person name="Wan B."/>
            <person name="Wang L."/>
            <person name="Liu S.J."/>
        </authorList>
    </citation>
    <scope>NUCLEOTIDE SEQUENCE [LARGE SCALE GENOMIC DNA]</scope>
    <source>
        <strain evidence="1 2">MT-113</strain>
    </source>
</reference>
<sequence>MGKIHVSKSQLIKDKSDKVDKIFAGLKEDSSLENFAEAFRQNYPEDWDRIVKRYNEHKKLRKKGKNYPMPEPEKYLEQIYNNYLDKKN</sequence>
<gene>
    <name evidence="1" type="ORF">AB8S09_10290</name>
</gene>
<proteinExistence type="predicted"/>
<organism evidence="1 2">
    <name type="scientific">Clostridium lapidicellarium</name>
    <dbReference type="NCBI Taxonomy" id="3240931"/>
    <lineage>
        <taxon>Bacteria</taxon>
        <taxon>Bacillati</taxon>
        <taxon>Bacillota</taxon>
        <taxon>Clostridia</taxon>
        <taxon>Eubacteriales</taxon>
        <taxon>Clostridiaceae</taxon>
        <taxon>Clostridium</taxon>
    </lineage>
</organism>
<accession>A0ABV4DYQ5</accession>
<dbReference type="EMBL" id="JBGFFE010000014">
    <property type="protein sequence ID" value="MEY8764023.1"/>
    <property type="molecule type" value="Genomic_DNA"/>
</dbReference>
<dbReference type="RefSeq" id="WP_294181755.1">
    <property type="nucleotide sequence ID" value="NZ_JBGFFE010000014.1"/>
</dbReference>
<protein>
    <submittedName>
        <fullName evidence="1">Uncharacterized protein</fullName>
    </submittedName>
</protein>
<name>A0ABV4DYQ5_9CLOT</name>
<keyword evidence="2" id="KW-1185">Reference proteome</keyword>
<evidence type="ECO:0000313" key="1">
    <source>
        <dbReference type="EMBL" id="MEY8764023.1"/>
    </source>
</evidence>
<dbReference type="Proteomes" id="UP001565220">
    <property type="component" value="Unassembled WGS sequence"/>
</dbReference>
<evidence type="ECO:0000313" key="2">
    <source>
        <dbReference type="Proteomes" id="UP001565220"/>
    </source>
</evidence>